<dbReference type="RefSeq" id="WP_097072801.1">
    <property type="nucleotide sequence ID" value="NZ_OBMQ01000003.1"/>
</dbReference>
<accession>A0A285S629</accession>
<keyword evidence="3" id="KW-1185">Reference proteome</keyword>
<organism evidence="2 3">
    <name type="scientific">Ureibacillus xyleni</name>
    <dbReference type="NCBI Taxonomy" id="614648"/>
    <lineage>
        <taxon>Bacteria</taxon>
        <taxon>Bacillati</taxon>
        <taxon>Bacillota</taxon>
        <taxon>Bacilli</taxon>
        <taxon>Bacillales</taxon>
        <taxon>Caryophanaceae</taxon>
        <taxon>Ureibacillus</taxon>
    </lineage>
</organism>
<dbReference type="SUPFAM" id="SSF47598">
    <property type="entry name" value="Ribbon-helix-helix"/>
    <property type="match status" value="1"/>
</dbReference>
<gene>
    <name evidence="2" type="ORF">SAMN05880501_103114</name>
</gene>
<name>A0A285S629_9BACL</name>
<dbReference type="GO" id="GO:0006355">
    <property type="term" value="P:regulation of DNA-templated transcription"/>
    <property type="evidence" value="ECO:0007669"/>
    <property type="project" value="InterPro"/>
</dbReference>
<evidence type="ECO:0000313" key="3">
    <source>
        <dbReference type="Proteomes" id="UP000219636"/>
    </source>
</evidence>
<evidence type="ECO:0000256" key="1">
    <source>
        <dbReference type="SAM" id="MobiDB-lite"/>
    </source>
</evidence>
<proteinExistence type="predicted"/>
<evidence type="ECO:0000313" key="2">
    <source>
        <dbReference type="EMBL" id="SOC02829.1"/>
    </source>
</evidence>
<sequence>MKNAKNRARITSSIPKSSKEEVRAFAEKHKMSMSKFVELAIREKLSKEMTARKIVTFTKSKNKEEMNYEYTSLNH</sequence>
<dbReference type="InterPro" id="IPR010985">
    <property type="entry name" value="Ribbon_hlx_hlx"/>
</dbReference>
<dbReference type="InterPro" id="IPR013321">
    <property type="entry name" value="Arc_rbn_hlx_hlx"/>
</dbReference>
<dbReference type="Gene3D" id="1.10.1220.10">
    <property type="entry name" value="Met repressor-like"/>
    <property type="match status" value="1"/>
</dbReference>
<evidence type="ECO:0008006" key="4">
    <source>
        <dbReference type="Google" id="ProtNLM"/>
    </source>
</evidence>
<feature type="region of interest" description="Disordered" evidence="1">
    <location>
        <begin position="1"/>
        <end position="21"/>
    </location>
</feature>
<reference evidence="3" key="1">
    <citation type="submission" date="2017-08" db="EMBL/GenBank/DDBJ databases">
        <authorList>
            <person name="Varghese N."/>
            <person name="Submissions S."/>
        </authorList>
    </citation>
    <scope>NUCLEOTIDE SEQUENCE [LARGE SCALE GENOMIC DNA]</scope>
    <source>
        <strain evidence="3">JC22</strain>
    </source>
</reference>
<protein>
    <recommendedName>
        <fullName evidence="4">Ribbon-helix-helix CopG family protein</fullName>
    </recommendedName>
</protein>
<dbReference type="EMBL" id="OBMQ01000003">
    <property type="protein sequence ID" value="SOC02829.1"/>
    <property type="molecule type" value="Genomic_DNA"/>
</dbReference>
<dbReference type="AlphaFoldDB" id="A0A285S629"/>
<dbReference type="Proteomes" id="UP000219636">
    <property type="component" value="Unassembled WGS sequence"/>
</dbReference>